<dbReference type="EMBL" id="JAFMYU010000003">
    <property type="protein sequence ID" value="MBO0930472.1"/>
    <property type="molecule type" value="Genomic_DNA"/>
</dbReference>
<dbReference type="InterPro" id="IPR029058">
    <property type="entry name" value="AB_hydrolase_fold"/>
</dbReference>
<dbReference type="InterPro" id="IPR012867">
    <property type="entry name" value="DUF1648"/>
</dbReference>
<dbReference type="Pfam" id="PF13630">
    <property type="entry name" value="SdpI"/>
    <property type="match status" value="1"/>
</dbReference>
<dbReference type="InterPro" id="IPR025962">
    <property type="entry name" value="SdpI/YhfL"/>
</dbReference>
<dbReference type="SUPFAM" id="SSF53474">
    <property type="entry name" value="alpha/beta-Hydrolases"/>
    <property type="match status" value="1"/>
</dbReference>
<dbReference type="GO" id="GO:0052689">
    <property type="term" value="F:carboxylic ester hydrolase activity"/>
    <property type="evidence" value="ECO:0007669"/>
    <property type="project" value="TreeGrafter"/>
</dbReference>
<dbReference type="AlphaFoldDB" id="A0A939JV47"/>
<keyword evidence="1" id="KW-1133">Transmembrane helix</keyword>
<evidence type="ECO:0000259" key="3">
    <source>
        <dbReference type="Pfam" id="PF12146"/>
    </source>
</evidence>
<comment type="caution">
    <text evidence="4">The sequence shown here is derived from an EMBL/GenBank/DDBJ whole genome shotgun (WGS) entry which is preliminary data.</text>
</comment>
<dbReference type="InterPro" id="IPR022742">
    <property type="entry name" value="Hydrolase_4"/>
</dbReference>
<dbReference type="Pfam" id="PF07853">
    <property type="entry name" value="DUF1648"/>
    <property type="match status" value="1"/>
</dbReference>
<protein>
    <submittedName>
        <fullName evidence="4">Alpha/beta fold hydrolase</fullName>
    </submittedName>
</protein>
<dbReference type="PANTHER" id="PTHR43265">
    <property type="entry name" value="ESTERASE ESTD"/>
    <property type="match status" value="1"/>
</dbReference>
<evidence type="ECO:0000259" key="2">
    <source>
        <dbReference type="Pfam" id="PF07853"/>
    </source>
</evidence>
<keyword evidence="4" id="KW-0378">Hydrolase</keyword>
<keyword evidence="1" id="KW-0472">Membrane</keyword>
<feature type="transmembrane region" description="Helical" evidence="1">
    <location>
        <begin position="119"/>
        <end position="143"/>
    </location>
</feature>
<dbReference type="InterPro" id="IPR053145">
    <property type="entry name" value="AB_hydrolase_Est10"/>
</dbReference>
<gene>
    <name evidence="4" type="ORF">J2I48_05675</name>
</gene>
<feature type="transmembrane region" description="Helical" evidence="1">
    <location>
        <begin position="50"/>
        <end position="68"/>
    </location>
</feature>
<proteinExistence type="predicted"/>
<organism evidence="4 5">
    <name type="scientific">Fibrella aquatilis</name>
    <dbReference type="NCBI Taxonomy" id="2817059"/>
    <lineage>
        <taxon>Bacteria</taxon>
        <taxon>Pseudomonadati</taxon>
        <taxon>Bacteroidota</taxon>
        <taxon>Cytophagia</taxon>
        <taxon>Cytophagales</taxon>
        <taxon>Spirosomataceae</taxon>
        <taxon>Fibrella</taxon>
    </lineage>
</organism>
<evidence type="ECO:0000313" key="4">
    <source>
        <dbReference type="EMBL" id="MBO0930472.1"/>
    </source>
</evidence>
<feature type="transmembrane region" description="Helical" evidence="1">
    <location>
        <begin position="12"/>
        <end position="30"/>
    </location>
</feature>
<keyword evidence="5" id="KW-1185">Reference proteome</keyword>
<accession>A0A939JV47</accession>
<dbReference type="Proteomes" id="UP000664795">
    <property type="component" value="Unassembled WGS sequence"/>
</dbReference>
<name>A0A939JV47_9BACT</name>
<feature type="domain" description="Serine aminopeptidase S33" evidence="3">
    <location>
        <begin position="290"/>
        <end position="391"/>
    </location>
</feature>
<reference evidence="4 5" key="1">
    <citation type="submission" date="2021-03" db="EMBL/GenBank/DDBJ databases">
        <title>Fibrella sp. HMF5036 genome sequencing and assembly.</title>
        <authorList>
            <person name="Kang H."/>
            <person name="Kim H."/>
            <person name="Bae S."/>
            <person name="Joh K."/>
        </authorList>
    </citation>
    <scope>NUCLEOTIDE SEQUENCE [LARGE SCALE GENOMIC DNA]</scope>
    <source>
        <strain evidence="4 5">HMF5036</strain>
    </source>
</reference>
<dbReference type="PANTHER" id="PTHR43265:SF1">
    <property type="entry name" value="ESTERASE ESTD"/>
    <property type="match status" value="1"/>
</dbReference>
<sequence length="535" mass="57773">MSTSLRSREALLMGLSLVPLVYLALVWNTLPQQVPTHFDTSGQPDGYSSKTGFLILIAALSLLTYALLRLLPRIDPIKKLGGAGYERIRLTISIFLSALGLILVYLAHTKLTGSSLNTLLLATVSLLLAALGNVMVTVPQNYFVGIKTPWALASEANWRKTHRLGGRLWLAGGLLAFVAMLILPDAWKFPVFMTIVAILVVVPFGYSYSLFRKGLAVLLVVLLAATHAPAQTPAEETLRYAITSPASATLTLEGTLTMPQNAKKKVPVVLLIAGSGPTDRNSNSAIPGYDSINTFRQLADKLAAQGVAVFRYDKRGTGTNRAAFINQFKQLEASTFDDAVADAAGFIRQLQTDKRFSRVVVAGHSEGSLVGMLAARQTKANAFISIAGAGQNIAEVIKTQFRASGAAPMLVDKSVAGIDSLKAGYTVRILPLMPVPPSQQKYIINWMHYDPAVELQTFTGPVLIIQGKRDIQVAVSEAELLKKARPDAQLTFFDTMSHILKEAPADRMANLATYKNAKLTIIPGVVDVMAAFVKK</sequence>
<dbReference type="Pfam" id="PF12146">
    <property type="entry name" value="Hydrolase_4"/>
    <property type="match status" value="1"/>
</dbReference>
<feature type="domain" description="DUF1648" evidence="2">
    <location>
        <begin position="16"/>
        <end position="57"/>
    </location>
</feature>
<evidence type="ECO:0000256" key="1">
    <source>
        <dbReference type="SAM" id="Phobius"/>
    </source>
</evidence>
<feature type="transmembrane region" description="Helical" evidence="1">
    <location>
        <begin position="189"/>
        <end position="207"/>
    </location>
</feature>
<feature type="transmembrane region" description="Helical" evidence="1">
    <location>
        <begin position="164"/>
        <end position="183"/>
    </location>
</feature>
<dbReference type="RefSeq" id="WP_207334434.1">
    <property type="nucleotide sequence ID" value="NZ_JAFMYU010000003.1"/>
</dbReference>
<dbReference type="Gene3D" id="3.40.50.1820">
    <property type="entry name" value="alpha/beta hydrolase"/>
    <property type="match status" value="1"/>
</dbReference>
<evidence type="ECO:0000313" key="5">
    <source>
        <dbReference type="Proteomes" id="UP000664795"/>
    </source>
</evidence>
<feature type="transmembrane region" description="Helical" evidence="1">
    <location>
        <begin position="88"/>
        <end position="107"/>
    </location>
</feature>
<keyword evidence="1" id="KW-0812">Transmembrane</keyword>